<proteinExistence type="predicted"/>
<gene>
    <name evidence="1" type="ORF">RRG08_051879</name>
</gene>
<comment type="caution">
    <text evidence="1">The sequence shown here is derived from an EMBL/GenBank/DDBJ whole genome shotgun (WGS) entry which is preliminary data.</text>
</comment>
<accession>A0AAE1DCD8</accession>
<evidence type="ECO:0000313" key="1">
    <source>
        <dbReference type="EMBL" id="KAK3765257.1"/>
    </source>
</evidence>
<organism evidence="1 2">
    <name type="scientific">Elysia crispata</name>
    <name type="common">lettuce slug</name>
    <dbReference type="NCBI Taxonomy" id="231223"/>
    <lineage>
        <taxon>Eukaryota</taxon>
        <taxon>Metazoa</taxon>
        <taxon>Spiralia</taxon>
        <taxon>Lophotrochozoa</taxon>
        <taxon>Mollusca</taxon>
        <taxon>Gastropoda</taxon>
        <taxon>Heterobranchia</taxon>
        <taxon>Euthyneura</taxon>
        <taxon>Panpulmonata</taxon>
        <taxon>Sacoglossa</taxon>
        <taxon>Placobranchoidea</taxon>
        <taxon>Plakobranchidae</taxon>
        <taxon>Elysia</taxon>
    </lineage>
</organism>
<sequence length="202" mass="22366">MQKGRRGGAGDNPVSADNRANLHLTMATAVSNWVSLWSQRQQFCQVAHRANSCSREWAEINVLAIFSIREARVSVIGLLVVVEIEGPGCKRDLERVRQRRTTARRCYDGNEVTMRADANIDLSVITNILVDLTQKGLRSSEAYRTAATNSIHGSANQSSSSSGFRVSMNHGARISKALWLPQTVTMHVKLKISTSFETAVYF</sequence>
<protein>
    <submittedName>
        <fullName evidence="1">Uncharacterized protein</fullName>
    </submittedName>
</protein>
<evidence type="ECO:0000313" key="2">
    <source>
        <dbReference type="Proteomes" id="UP001283361"/>
    </source>
</evidence>
<dbReference type="EMBL" id="JAWDGP010004327">
    <property type="protein sequence ID" value="KAK3765257.1"/>
    <property type="molecule type" value="Genomic_DNA"/>
</dbReference>
<dbReference type="AlphaFoldDB" id="A0AAE1DCD8"/>
<name>A0AAE1DCD8_9GAST</name>
<keyword evidence="2" id="KW-1185">Reference proteome</keyword>
<dbReference type="Proteomes" id="UP001283361">
    <property type="component" value="Unassembled WGS sequence"/>
</dbReference>
<reference evidence="1" key="1">
    <citation type="journal article" date="2023" name="G3 (Bethesda)">
        <title>A reference genome for the long-term kleptoplast-retaining sea slug Elysia crispata morphotype clarki.</title>
        <authorList>
            <person name="Eastman K.E."/>
            <person name="Pendleton A.L."/>
            <person name="Shaikh M.A."/>
            <person name="Suttiyut T."/>
            <person name="Ogas R."/>
            <person name="Tomko P."/>
            <person name="Gavelis G."/>
            <person name="Widhalm J.R."/>
            <person name="Wisecaver J.H."/>
        </authorList>
    </citation>
    <scope>NUCLEOTIDE SEQUENCE</scope>
    <source>
        <strain evidence="1">ECLA1</strain>
    </source>
</reference>